<dbReference type="InParanoid" id="A0A0D2J0I6"/>
<evidence type="ECO:0000313" key="1">
    <source>
        <dbReference type="EMBL" id="KIX11754.1"/>
    </source>
</evidence>
<organism evidence="1 2">
    <name type="scientific">Dethiosulfatarculus sandiegensis</name>
    <dbReference type="NCBI Taxonomy" id="1429043"/>
    <lineage>
        <taxon>Bacteria</taxon>
        <taxon>Pseudomonadati</taxon>
        <taxon>Thermodesulfobacteriota</taxon>
        <taxon>Desulfarculia</taxon>
        <taxon>Desulfarculales</taxon>
        <taxon>Desulfarculaceae</taxon>
        <taxon>Dethiosulfatarculus</taxon>
    </lineage>
</organism>
<accession>A0A0D2J0I6</accession>
<sequence length="29" mass="3404">MTFFQYASFKKNTGDFLGFWLIKRSNANA</sequence>
<protein>
    <submittedName>
        <fullName evidence="1">Uncharacterized protein</fullName>
    </submittedName>
</protein>
<dbReference type="AlphaFoldDB" id="A0A0D2J0I6"/>
<gene>
    <name evidence="1" type="ORF">X474_22645</name>
</gene>
<evidence type="ECO:0000313" key="2">
    <source>
        <dbReference type="Proteomes" id="UP000032233"/>
    </source>
</evidence>
<comment type="caution">
    <text evidence="1">The sequence shown here is derived from an EMBL/GenBank/DDBJ whole genome shotgun (WGS) entry which is preliminary data.</text>
</comment>
<dbReference type="Proteomes" id="UP000032233">
    <property type="component" value="Unassembled WGS sequence"/>
</dbReference>
<keyword evidence="2" id="KW-1185">Reference proteome</keyword>
<dbReference type="STRING" id="1429043.X474_22645"/>
<proteinExistence type="predicted"/>
<reference evidence="1 2" key="1">
    <citation type="submission" date="2013-11" db="EMBL/GenBank/DDBJ databases">
        <title>Metagenomic analysis of a methanogenic consortium involved in long chain n-alkane degradation.</title>
        <authorList>
            <person name="Davidova I.A."/>
            <person name="Callaghan A.V."/>
            <person name="Wawrik B."/>
            <person name="Pruitt S."/>
            <person name="Marks C."/>
            <person name="Duncan K.E."/>
            <person name="Suflita J.M."/>
        </authorList>
    </citation>
    <scope>NUCLEOTIDE SEQUENCE [LARGE SCALE GENOMIC DNA]</scope>
    <source>
        <strain evidence="1 2">SPR</strain>
    </source>
</reference>
<dbReference type="EMBL" id="AZAC01000045">
    <property type="protein sequence ID" value="KIX11754.1"/>
    <property type="molecule type" value="Genomic_DNA"/>
</dbReference>
<name>A0A0D2J0I6_9BACT</name>